<gene>
    <name evidence="1" type="ORF">PHMEG_0004440</name>
</gene>
<dbReference type="EMBL" id="NBNE01000262">
    <property type="protein sequence ID" value="OWZ21055.1"/>
    <property type="molecule type" value="Genomic_DNA"/>
</dbReference>
<dbReference type="OrthoDB" id="128507at2759"/>
<keyword evidence="2" id="KW-1185">Reference proteome</keyword>
<proteinExistence type="predicted"/>
<protein>
    <submittedName>
        <fullName evidence="1">Uncharacterized protein</fullName>
    </submittedName>
</protein>
<comment type="caution">
    <text evidence="1">The sequence shown here is derived from an EMBL/GenBank/DDBJ whole genome shotgun (WGS) entry which is preliminary data.</text>
</comment>
<sequence length="119" mass="13737">MLLHLVVKAVGGHDHPLTPHQWYNYSGNRRIQDPELRHQVATLSKIGSKPKGIRAYLRKKTNKRTTLKDVHNMIQEIRNTFRASRTDVERAIVVFDGFIKESARNTAEFTVDSESNKVR</sequence>
<reference evidence="2" key="1">
    <citation type="submission" date="2017-03" db="EMBL/GenBank/DDBJ databases">
        <title>Phytopthora megakarya and P. palmivora, two closely related causual agents of cacao black pod achieved similar genome size and gene model numbers by different mechanisms.</title>
        <authorList>
            <person name="Ali S."/>
            <person name="Shao J."/>
            <person name="Larry D.J."/>
            <person name="Kronmiller B."/>
            <person name="Shen D."/>
            <person name="Strem M.D."/>
            <person name="Melnick R.L."/>
            <person name="Guiltinan M.J."/>
            <person name="Tyler B.M."/>
            <person name="Meinhardt L.W."/>
            <person name="Bailey B.A."/>
        </authorList>
    </citation>
    <scope>NUCLEOTIDE SEQUENCE [LARGE SCALE GENOMIC DNA]</scope>
    <source>
        <strain evidence="2">zdho120</strain>
    </source>
</reference>
<organism evidence="1 2">
    <name type="scientific">Phytophthora megakarya</name>
    <dbReference type="NCBI Taxonomy" id="4795"/>
    <lineage>
        <taxon>Eukaryota</taxon>
        <taxon>Sar</taxon>
        <taxon>Stramenopiles</taxon>
        <taxon>Oomycota</taxon>
        <taxon>Peronosporomycetes</taxon>
        <taxon>Peronosporales</taxon>
        <taxon>Peronosporaceae</taxon>
        <taxon>Phytophthora</taxon>
    </lineage>
</organism>
<dbReference type="InterPro" id="IPR052579">
    <property type="entry name" value="Zinc_finger_SWIM"/>
</dbReference>
<evidence type="ECO:0000313" key="1">
    <source>
        <dbReference type="EMBL" id="OWZ21055.1"/>
    </source>
</evidence>
<evidence type="ECO:0000313" key="2">
    <source>
        <dbReference type="Proteomes" id="UP000198211"/>
    </source>
</evidence>
<dbReference type="AlphaFoldDB" id="A0A225WTS8"/>
<dbReference type="PANTHER" id="PTHR31569">
    <property type="entry name" value="SWIM-TYPE DOMAIN-CONTAINING PROTEIN"/>
    <property type="match status" value="1"/>
</dbReference>
<accession>A0A225WTS8</accession>
<name>A0A225WTS8_9STRA</name>
<dbReference type="PANTHER" id="PTHR31569:SF4">
    <property type="entry name" value="SWIM-TYPE DOMAIN-CONTAINING PROTEIN"/>
    <property type="match status" value="1"/>
</dbReference>
<dbReference type="Proteomes" id="UP000198211">
    <property type="component" value="Unassembled WGS sequence"/>
</dbReference>